<dbReference type="EMBL" id="BJTZ01000001">
    <property type="protein sequence ID" value="GEK12271.1"/>
    <property type="molecule type" value="Genomic_DNA"/>
</dbReference>
<reference evidence="3 4" key="1">
    <citation type="submission" date="2019-07" db="EMBL/GenBank/DDBJ databases">
        <title>Whole genome shotgun sequence of Aliivibrio fischeri NBRC 101058.</title>
        <authorList>
            <person name="Hosoyama A."/>
            <person name="Uohara A."/>
            <person name="Ohji S."/>
            <person name="Ichikawa N."/>
        </authorList>
    </citation>
    <scope>NUCLEOTIDE SEQUENCE [LARGE SCALE GENOMIC DNA]</scope>
    <source>
        <strain evidence="3 4">NBRC 101058</strain>
    </source>
</reference>
<evidence type="ECO:0008006" key="5">
    <source>
        <dbReference type="Google" id="ProtNLM"/>
    </source>
</evidence>
<organism evidence="3 4">
    <name type="scientific">Aliivibrio fischeri</name>
    <name type="common">Vibrio fischeri</name>
    <dbReference type="NCBI Taxonomy" id="668"/>
    <lineage>
        <taxon>Bacteria</taxon>
        <taxon>Pseudomonadati</taxon>
        <taxon>Pseudomonadota</taxon>
        <taxon>Gammaproteobacteria</taxon>
        <taxon>Vibrionales</taxon>
        <taxon>Vibrionaceae</taxon>
        <taxon>Aliivibrio</taxon>
    </lineage>
</organism>
<keyword evidence="2" id="KW-0732">Signal</keyword>
<feature type="chain" id="PRO_5021949576" description="BatD" evidence="2">
    <location>
        <begin position="22"/>
        <end position="413"/>
    </location>
</feature>
<dbReference type="Pfam" id="PF13584">
    <property type="entry name" value="BatD"/>
    <property type="match status" value="1"/>
</dbReference>
<name>A0A510UG37_ALIFS</name>
<dbReference type="RefSeq" id="WP_146861032.1">
    <property type="nucleotide sequence ID" value="NZ_BJTZ01000001.1"/>
</dbReference>
<keyword evidence="1" id="KW-1133">Transmembrane helix</keyword>
<accession>A0A510UG37</accession>
<evidence type="ECO:0000313" key="4">
    <source>
        <dbReference type="Proteomes" id="UP000321787"/>
    </source>
</evidence>
<sequence length="413" mass="47951">MRQIPFFLFLLLSTVCFSIYAKEAVPTLQDLENNNKITITSWLNSNKNKAITVAINQPVILTIDIATPRWFTDGTVIEHISIPNIIAQQRNLQATNYSLMNGDQTWSHQRWEIPLFPQKSGQFTIPPIGVKVTVSIETGKSVTGILSTQPHRFSAQRPTSQMTNPDEWIVAPIASLTQEWQYSSSNKSKINKSKDDKAFQLKVGDAITRTTTLDVSDSLAMLLPAIIPNKQMSSLQRYTDPAQLIDKNTRGNFTSIKKESETYILQKGGKITLPQISIPFWNTTTQQPETLFLEGKTFIVKHTLISWLTTYWYYILLTLISCIIFSLLTKKIRLYYHTHPYPDFYLLCQSIYTRTWPHIRLHIYRKYVQKTEQLELKKYKTNNKKEWDIQSEKLQTSEISKFKVIWLWFKIKK</sequence>
<evidence type="ECO:0000313" key="3">
    <source>
        <dbReference type="EMBL" id="GEK12271.1"/>
    </source>
</evidence>
<evidence type="ECO:0000256" key="2">
    <source>
        <dbReference type="SAM" id="SignalP"/>
    </source>
</evidence>
<feature type="transmembrane region" description="Helical" evidence="1">
    <location>
        <begin position="311"/>
        <end position="329"/>
    </location>
</feature>
<dbReference type="PANTHER" id="PTHR40940:SF1">
    <property type="entry name" value="PROTEIN BATD"/>
    <property type="match status" value="1"/>
</dbReference>
<keyword evidence="1" id="KW-0472">Membrane</keyword>
<feature type="signal peptide" evidence="2">
    <location>
        <begin position="1"/>
        <end position="21"/>
    </location>
</feature>
<protein>
    <recommendedName>
        <fullName evidence="5">BatD</fullName>
    </recommendedName>
</protein>
<dbReference type="PANTHER" id="PTHR40940">
    <property type="entry name" value="PROTEIN BATD-RELATED"/>
    <property type="match status" value="1"/>
</dbReference>
<keyword evidence="1" id="KW-0812">Transmembrane</keyword>
<dbReference type="Proteomes" id="UP000321787">
    <property type="component" value="Unassembled WGS sequence"/>
</dbReference>
<dbReference type="AlphaFoldDB" id="A0A510UG37"/>
<gene>
    <name evidence="3" type="ORF">AFI02nite_03070</name>
</gene>
<evidence type="ECO:0000256" key="1">
    <source>
        <dbReference type="SAM" id="Phobius"/>
    </source>
</evidence>
<dbReference type="InterPro" id="IPR025738">
    <property type="entry name" value="BatD"/>
</dbReference>
<proteinExistence type="predicted"/>
<comment type="caution">
    <text evidence="3">The sequence shown here is derived from an EMBL/GenBank/DDBJ whole genome shotgun (WGS) entry which is preliminary data.</text>
</comment>